<reference evidence="1" key="1">
    <citation type="submission" date="2020-09" db="EMBL/GenBank/DDBJ databases">
        <title>Leviviricetes taxonomy.</title>
        <authorList>
            <person name="Stockdale S.R."/>
            <person name="Callanan J."/>
            <person name="Adriaenssens E.M."/>
            <person name="Kuhn J.H."/>
            <person name="Rumnieks J."/>
            <person name="Shkoporov A."/>
            <person name="Draper L.A."/>
            <person name="Ross P."/>
            <person name="Hill C."/>
        </authorList>
    </citation>
    <scope>NUCLEOTIDE SEQUENCE</scope>
</reference>
<keyword evidence="1" id="KW-0167">Capsid protein</keyword>
<dbReference type="GO" id="GO:0019028">
    <property type="term" value="C:viral capsid"/>
    <property type="evidence" value="ECO:0007669"/>
    <property type="project" value="UniProtKB-KW"/>
</dbReference>
<dbReference type="KEGG" id="vg:80399123"/>
<keyword evidence="1" id="KW-0946">Virion</keyword>
<gene>
    <name evidence="1" type="primary">SRR5466365_3_2</name>
</gene>
<evidence type="ECO:0000313" key="1">
    <source>
        <dbReference type="EMBL" id="DAD52379.1"/>
    </source>
</evidence>
<dbReference type="Proteomes" id="UP000682658">
    <property type="component" value="Segment"/>
</dbReference>
<accession>A0A8S5L4C1</accession>
<keyword evidence="2" id="KW-1185">Reference proteome</keyword>
<name>A0A8S5L4C1_9VIRU</name>
<proteinExistence type="predicted"/>
<sequence>MAAITDITINNAAATAVTYSGLGASGDATQRRFQAEWADKSPGIFERWRNWVLGVQYPKAKGQMIRVRTKTNRPIVDATGHVIGVLLHEGVTYIHPSATTADKNDFAAQIYNGYNNAVVKAALTDAVIPS</sequence>
<dbReference type="RefSeq" id="YP_010769958.1">
    <property type="nucleotide sequence ID" value="NC_074119.1"/>
</dbReference>
<evidence type="ECO:0000313" key="2">
    <source>
        <dbReference type="Proteomes" id="UP000682658"/>
    </source>
</evidence>
<dbReference type="GeneID" id="80399123"/>
<organism evidence="1 2">
    <name type="scientific">ssRNA phage SRR5466365_3</name>
    <dbReference type="NCBI Taxonomy" id="2786402"/>
    <lineage>
        <taxon>Viruses</taxon>
        <taxon>Riboviria</taxon>
        <taxon>Orthornavirae</taxon>
        <taxon>Lenarviricota</taxon>
        <taxon>Leviviricetes</taxon>
        <taxon>Norzivirales</taxon>
        <taxon>Fiersviridae</taxon>
        <taxon>Thobivirus</taxon>
        <taxon>Thobivirus asiohabitans</taxon>
    </lineage>
</organism>
<protein>
    <submittedName>
        <fullName evidence="1">Coat protein</fullName>
    </submittedName>
</protein>
<dbReference type="EMBL" id="BK014087">
    <property type="protein sequence ID" value="DAD52379.1"/>
    <property type="molecule type" value="Genomic_RNA"/>
</dbReference>